<dbReference type="RefSeq" id="WP_082742514.1">
    <property type="nucleotide sequence ID" value="NZ_AP014704.1"/>
</dbReference>
<feature type="compositionally biased region" description="Low complexity" evidence="1">
    <location>
        <begin position="321"/>
        <end position="331"/>
    </location>
</feature>
<name>A0A0C6FG66_9HYPH</name>
<sequence>MSATDLHTRLAAIILAQLDTADPASWTPPWHGADPMPRNARTNRRYRGLNVLALWCAAQAHGYADARWATYRQWATLGAQVRRAECGTLVLFYKELPRSARADTSDADTTDGAPFVARAAYVFNAAQVDAAPLAASAPSSMSPPTPLPLTTFDAFVTATGAHINEGGTRACYVPATDTIHLPPRAAFHTPTRYAGTLAHELIHWTGAPHRLARDLTARFGARAYAAEELTAELGAAFVLADLGLARTPHPDHAAYCASWAPLLRTDPRALSHAATQSSRAADYLLALQPDAAGPEPTANADPSADGAGTKRACHPHHHPATHPQATAVTSA</sequence>
<dbReference type="PATRIC" id="fig|270351.10.peg.2736"/>
<dbReference type="InterPro" id="IPR017113">
    <property type="entry name" value="Antirestriction_ArdC"/>
</dbReference>
<dbReference type="InterPro" id="IPR013610">
    <property type="entry name" value="ArdC_N"/>
</dbReference>
<protein>
    <recommendedName>
        <fullName evidence="6">Antirestriction protein ArdC</fullName>
    </recommendedName>
</protein>
<evidence type="ECO:0000313" key="4">
    <source>
        <dbReference type="EMBL" id="BAQ46027.1"/>
    </source>
</evidence>
<reference evidence="4 5" key="1">
    <citation type="journal article" date="2015" name="Genome Announc.">
        <title>Complete Genome Sequence of Methylobacterium aquaticum Strain 22A, Isolated from Racomitrium japonicum Moss.</title>
        <authorList>
            <person name="Tani A."/>
            <person name="Ogura Y."/>
            <person name="Hayashi T."/>
            <person name="Kimbara K."/>
        </authorList>
    </citation>
    <scope>NUCLEOTIDE SEQUENCE [LARGE SCALE GENOMIC DNA]</scope>
    <source>
        <strain evidence="4 5">MA-22A</strain>
    </source>
</reference>
<dbReference type="AlphaFoldDB" id="A0A0C6FG66"/>
<reference evidence="5" key="2">
    <citation type="submission" date="2015-01" db="EMBL/GenBank/DDBJ databases">
        <title>Complete genome sequence of Methylobacterium aquaticum strain 22A.</title>
        <authorList>
            <person name="Tani A."/>
            <person name="Ogura Y."/>
            <person name="Hayashi T."/>
        </authorList>
    </citation>
    <scope>NUCLEOTIDE SEQUENCE [LARGE SCALE GENOMIC DNA]</scope>
    <source>
        <strain evidence="5">MA-22A</strain>
    </source>
</reference>
<feature type="region of interest" description="Disordered" evidence="1">
    <location>
        <begin position="290"/>
        <end position="331"/>
    </location>
</feature>
<feature type="compositionally biased region" description="Basic residues" evidence="1">
    <location>
        <begin position="311"/>
        <end position="320"/>
    </location>
</feature>
<evidence type="ECO:0000313" key="5">
    <source>
        <dbReference type="Proteomes" id="UP000061432"/>
    </source>
</evidence>
<evidence type="ECO:0008006" key="6">
    <source>
        <dbReference type="Google" id="ProtNLM"/>
    </source>
</evidence>
<feature type="domain" description="N-terminal" evidence="2">
    <location>
        <begin position="5"/>
        <end position="123"/>
    </location>
</feature>
<dbReference type="Proteomes" id="UP000061432">
    <property type="component" value="Chromosome"/>
</dbReference>
<dbReference type="STRING" id="270351.Maq22A_c14190"/>
<accession>A0A0C6FG66</accession>
<evidence type="ECO:0000259" key="2">
    <source>
        <dbReference type="Pfam" id="PF08401"/>
    </source>
</evidence>
<gene>
    <name evidence="4" type="ORF">Maq22A_c14190</name>
</gene>
<dbReference type="KEGG" id="maqu:Maq22A_c14190"/>
<dbReference type="Pfam" id="PF08401">
    <property type="entry name" value="ArdcN"/>
    <property type="match status" value="1"/>
</dbReference>
<dbReference type="EMBL" id="AP014704">
    <property type="protein sequence ID" value="BAQ46027.1"/>
    <property type="molecule type" value="Genomic_DNA"/>
</dbReference>
<organism evidence="4 5">
    <name type="scientific">Methylobacterium aquaticum</name>
    <dbReference type="NCBI Taxonomy" id="270351"/>
    <lineage>
        <taxon>Bacteria</taxon>
        <taxon>Pseudomonadati</taxon>
        <taxon>Pseudomonadota</taxon>
        <taxon>Alphaproteobacteria</taxon>
        <taxon>Hyphomicrobiales</taxon>
        <taxon>Methylobacteriaceae</taxon>
        <taxon>Methylobacterium</taxon>
    </lineage>
</organism>
<evidence type="ECO:0000259" key="3">
    <source>
        <dbReference type="Pfam" id="PF18818"/>
    </source>
</evidence>
<dbReference type="PIRSF" id="PIRSF037112">
    <property type="entry name" value="Antirestriction_ArdC"/>
    <property type="match status" value="1"/>
</dbReference>
<dbReference type="InterPro" id="IPR041459">
    <property type="entry name" value="MPTase-PolyVal"/>
</dbReference>
<dbReference type="GO" id="GO:0003697">
    <property type="term" value="F:single-stranded DNA binding"/>
    <property type="evidence" value="ECO:0007669"/>
    <property type="project" value="InterPro"/>
</dbReference>
<feature type="domain" description="Polyvalent protein metallopeptidase" evidence="3">
    <location>
        <begin position="152"/>
        <end position="276"/>
    </location>
</feature>
<dbReference type="Pfam" id="PF18818">
    <property type="entry name" value="MPTase-PolyVal"/>
    <property type="match status" value="1"/>
</dbReference>
<dbReference type="OrthoDB" id="9792687at2"/>
<proteinExistence type="predicted"/>
<evidence type="ECO:0000256" key="1">
    <source>
        <dbReference type="SAM" id="MobiDB-lite"/>
    </source>
</evidence>